<dbReference type="Proteomes" id="UP001249945">
    <property type="component" value="Unassembled WGS sequence"/>
</dbReference>
<protein>
    <submittedName>
        <fullName evidence="2">Uncharacterized protein</fullName>
    </submittedName>
</protein>
<reference evidence="2" key="1">
    <citation type="submission" date="2022-04" db="EMBL/GenBank/DDBJ databases">
        <title>Draft genome sequences of lactic acid bacteria (LAB) strains involved in meat spoilage.</title>
        <authorList>
            <person name="Palevich N."/>
        </authorList>
    </citation>
    <scope>NUCLEOTIDE SEQUENCE</scope>
    <source>
        <strain evidence="2">9-14</strain>
    </source>
</reference>
<feature type="signal peptide" evidence="1">
    <location>
        <begin position="1"/>
        <end position="24"/>
    </location>
</feature>
<keyword evidence="1" id="KW-0732">Signal</keyword>
<feature type="chain" id="PRO_5043757047" evidence="1">
    <location>
        <begin position="25"/>
        <end position="218"/>
    </location>
</feature>
<evidence type="ECO:0000256" key="1">
    <source>
        <dbReference type="SAM" id="SignalP"/>
    </source>
</evidence>
<comment type="caution">
    <text evidence="2">The sequence shown here is derived from an EMBL/GenBank/DDBJ whole genome shotgun (WGS) entry which is preliminary data.</text>
</comment>
<sequence length="218" mass="23541">MKKRNMAKKLGLTMICGAALFTQAAPIFAAEADQATDNAGEQQAVPTPRASLGIIADGTLEGNIDPYAPGVPETGLITLHYTAKAKFGIGIFDKSKTVIELPPEFRTVAKQKLFKRGIKASIEMPGGKTHKYTLSETEVFSDRIVFTNPKTNYIAYAKYVVNVEIDYGTVLADNSAIKIPAAPYEFRAVLAKNGMIELDLIDNLEGVLEISDDAIAAE</sequence>
<organism evidence="2 3">
    <name type="scientific">Carnobacterium divergens</name>
    <name type="common">Lactobacillus divergens</name>
    <dbReference type="NCBI Taxonomy" id="2748"/>
    <lineage>
        <taxon>Bacteria</taxon>
        <taxon>Bacillati</taxon>
        <taxon>Bacillota</taxon>
        <taxon>Bacilli</taxon>
        <taxon>Lactobacillales</taxon>
        <taxon>Carnobacteriaceae</taxon>
        <taxon>Carnobacterium</taxon>
    </lineage>
</organism>
<dbReference type="RefSeq" id="WP_311779797.1">
    <property type="nucleotide sequence ID" value="NZ_JALRMQ010000006.1"/>
</dbReference>
<dbReference type="AlphaFoldDB" id="A0AAW8R9V4"/>
<name>A0AAW8R9V4_CARDV</name>
<dbReference type="EMBL" id="JALRMR010000001">
    <property type="protein sequence ID" value="MDT1973008.1"/>
    <property type="molecule type" value="Genomic_DNA"/>
</dbReference>
<proteinExistence type="predicted"/>
<accession>A0AAW8R9V4</accession>
<evidence type="ECO:0000313" key="2">
    <source>
        <dbReference type="EMBL" id="MDT1973008.1"/>
    </source>
</evidence>
<gene>
    <name evidence="2" type="ORF">MX635_01200</name>
</gene>
<evidence type="ECO:0000313" key="3">
    <source>
        <dbReference type="Proteomes" id="UP001249945"/>
    </source>
</evidence>